<name>A0A9X3IRI0_9GAMM</name>
<proteinExistence type="predicted"/>
<evidence type="ECO:0000313" key="2">
    <source>
        <dbReference type="Proteomes" id="UP001150830"/>
    </source>
</evidence>
<keyword evidence="2" id="KW-1185">Reference proteome</keyword>
<accession>A0A9X3IRI0</accession>
<protein>
    <submittedName>
        <fullName evidence="1">Uncharacterized protein</fullName>
    </submittedName>
</protein>
<dbReference type="AlphaFoldDB" id="A0A9X3IRI0"/>
<reference evidence="1" key="1">
    <citation type="submission" date="2022-11" db="EMBL/GenBank/DDBJ databases">
        <title>Parathalassolutuus dongxingensis gen. nov., sp. nov., a novel member of family Oceanospirillaceae isolated from a coastal shrimp pond in Guangxi, China.</title>
        <authorList>
            <person name="Chen H."/>
        </authorList>
    </citation>
    <scope>NUCLEOTIDE SEQUENCE</scope>
    <source>
        <strain evidence="1">G-43</strain>
    </source>
</reference>
<sequence>MKGLDLFAWMRRVFGIGRTRDIAWLETRTYQQRLEWVKSGWIIAGLLMLAADNNAAALGIAMFSTFLSFAFLERDEEEPTSL</sequence>
<dbReference type="EMBL" id="JAPNOA010000016">
    <property type="protein sequence ID" value="MCY0964265.1"/>
    <property type="molecule type" value="Genomic_DNA"/>
</dbReference>
<evidence type="ECO:0000313" key="1">
    <source>
        <dbReference type="EMBL" id="MCY0964265.1"/>
    </source>
</evidence>
<dbReference type="RefSeq" id="WP_283172483.1">
    <property type="nucleotide sequence ID" value="NZ_JAPNOA010000016.1"/>
</dbReference>
<dbReference type="Proteomes" id="UP001150830">
    <property type="component" value="Unassembled WGS sequence"/>
</dbReference>
<organism evidence="1 2">
    <name type="scientific">Parathalassolituus penaei</name>
    <dbReference type="NCBI Taxonomy" id="2997323"/>
    <lineage>
        <taxon>Bacteria</taxon>
        <taxon>Pseudomonadati</taxon>
        <taxon>Pseudomonadota</taxon>
        <taxon>Gammaproteobacteria</taxon>
        <taxon>Oceanospirillales</taxon>
        <taxon>Oceanospirillaceae</taxon>
        <taxon>Parathalassolituus</taxon>
    </lineage>
</organism>
<gene>
    <name evidence="1" type="ORF">OUO13_03630</name>
</gene>
<comment type="caution">
    <text evidence="1">The sequence shown here is derived from an EMBL/GenBank/DDBJ whole genome shotgun (WGS) entry which is preliminary data.</text>
</comment>